<reference evidence="1" key="1">
    <citation type="journal article" date="2015" name="Nature">
        <title>Complex archaea that bridge the gap between prokaryotes and eukaryotes.</title>
        <authorList>
            <person name="Spang A."/>
            <person name="Saw J.H."/>
            <person name="Jorgensen S.L."/>
            <person name="Zaremba-Niedzwiedzka K."/>
            <person name="Martijn J."/>
            <person name="Lind A.E."/>
            <person name="van Eijk R."/>
            <person name="Schleper C."/>
            <person name="Guy L."/>
            <person name="Ettema T.J."/>
        </authorList>
    </citation>
    <scope>NUCLEOTIDE SEQUENCE</scope>
</reference>
<gene>
    <name evidence="1" type="ORF">LCGC14_2112750</name>
</gene>
<dbReference type="AlphaFoldDB" id="A0A0F9ETQ0"/>
<protein>
    <submittedName>
        <fullName evidence="1">Uncharacterized protein</fullName>
    </submittedName>
</protein>
<proteinExistence type="predicted"/>
<organism evidence="1">
    <name type="scientific">marine sediment metagenome</name>
    <dbReference type="NCBI Taxonomy" id="412755"/>
    <lineage>
        <taxon>unclassified sequences</taxon>
        <taxon>metagenomes</taxon>
        <taxon>ecological metagenomes</taxon>
    </lineage>
</organism>
<evidence type="ECO:0000313" key="1">
    <source>
        <dbReference type="EMBL" id="KKL69656.1"/>
    </source>
</evidence>
<dbReference type="EMBL" id="LAZR01026144">
    <property type="protein sequence ID" value="KKL69656.1"/>
    <property type="molecule type" value="Genomic_DNA"/>
</dbReference>
<accession>A0A0F9ETQ0</accession>
<comment type="caution">
    <text evidence="1">The sequence shown here is derived from an EMBL/GenBank/DDBJ whole genome shotgun (WGS) entry which is preliminary data.</text>
</comment>
<sequence length="109" mass="11655">MSRPQQTIITYDAVGEVTTVEHRVVLTGTVNFGDGPKSVEEDRRDAVRGDQISSATVVAAKDLLDAFEVDLAAERQRVATAAQAEADRVAALALQAQADADKRQSDADE</sequence>
<name>A0A0F9ETQ0_9ZZZZ</name>